<proteinExistence type="predicted"/>
<protein>
    <submittedName>
        <fullName evidence="1">Uncharacterized protein</fullName>
    </submittedName>
</protein>
<reference evidence="1" key="1">
    <citation type="submission" date="2020-11" db="EMBL/GenBank/DDBJ databases">
        <authorList>
            <person name="Tran Van P."/>
        </authorList>
    </citation>
    <scope>NUCLEOTIDE SEQUENCE</scope>
</reference>
<gene>
    <name evidence="1" type="ORF">TPSB3V08_LOCUS9395</name>
</gene>
<accession>A0A7R9DFW9</accession>
<sequence length="201" mass="23212">MGGTRHQRPWENITEAIPSPHAMSWQPVGCDWSLVPSFILVTLERIVVKEHKFKLGPTPLEPEVPDHICLKELSTSYDYSLGLPYDYMLIAMSYEQPKTGWMKECVMSERQVQYIRAEKHRIYPRGRHNSKEKAHEEKTILSRGKSGSFHIALAPVRGLDSRCMISSKRQEPICYRRLFCEDTLYKADNEKVTQGSDSILD</sequence>
<evidence type="ECO:0000313" key="1">
    <source>
        <dbReference type="EMBL" id="CAD7414007.1"/>
    </source>
</evidence>
<name>A0A7R9DFW9_TIMPO</name>
<dbReference type="EMBL" id="OD007442">
    <property type="protein sequence ID" value="CAD7414007.1"/>
    <property type="molecule type" value="Genomic_DNA"/>
</dbReference>
<dbReference type="AlphaFoldDB" id="A0A7R9DFW9"/>
<organism evidence="1">
    <name type="scientific">Timema poppense</name>
    <name type="common">Walking stick</name>
    <dbReference type="NCBI Taxonomy" id="170557"/>
    <lineage>
        <taxon>Eukaryota</taxon>
        <taxon>Metazoa</taxon>
        <taxon>Ecdysozoa</taxon>
        <taxon>Arthropoda</taxon>
        <taxon>Hexapoda</taxon>
        <taxon>Insecta</taxon>
        <taxon>Pterygota</taxon>
        <taxon>Neoptera</taxon>
        <taxon>Polyneoptera</taxon>
        <taxon>Phasmatodea</taxon>
        <taxon>Timematodea</taxon>
        <taxon>Timematoidea</taxon>
        <taxon>Timematidae</taxon>
        <taxon>Timema</taxon>
    </lineage>
</organism>